<dbReference type="PANTHER" id="PTHR30287:SF1">
    <property type="entry name" value="INNER MEMBRANE PROTEIN"/>
    <property type="match status" value="1"/>
</dbReference>
<proteinExistence type="predicted"/>
<dbReference type="InterPro" id="IPR003838">
    <property type="entry name" value="ABC3_permease_C"/>
</dbReference>
<evidence type="ECO:0000256" key="1">
    <source>
        <dbReference type="ARBA" id="ARBA00004651"/>
    </source>
</evidence>
<evidence type="ECO:0000259" key="7">
    <source>
        <dbReference type="Pfam" id="PF02687"/>
    </source>
</evidence>
<feature type="transmembrane region" description="Helical" evidence="6">
    <location>
        <begin position="468"/>
        <end position="487"/>
    </location>
</feature>
<feature type="transmembrane region" description="Helical" evidence="6">
    <location>
        <begin position="306"/>
        <end position="329"/>
    </location>
</feature>
<feature type="domain" description="ABC3 transporter permease C-terminal" evidence="7">
    <location>
        <begin position="670"/>
        <end position="787"/>
    </location>
</feature>
<evidence type="ECO:0000256" key="6">
    <source>
        <dbReference type="SAM" id="Phobius"/>
    </source>
</evidence>
<evidence type="ECO:0000313" key="9">
    <source>
        <dbReference type="Proteomes" id="UP000308489"/>
    </source>
</evidence>
<dbReference type="GO" id="GO:0005886">
    <property type="term" value="C:plasma membrane"/>
    <property type="evidence" value="ECO:0007669"/>
    <property type="project" value="UniProtKB-SubCell"/>
</dbReference>
<dbReference type="AlphaFoldDB" id="A0A4U9RIV6"/>
<feature type="domain" description="ABC3 transporter permease C-terminal" evidence="7">
    <location>
        <begin position="307"/>
        <end position="423"/>
    </location>
</feature>
<evidence type="ECO:0000256" key="2">
    <source>
        <dbReference type="ARBA" id="ARBA00022475"/>
    </source>
</evidence>
<feature type="transmembrane region" description="Helical" evidence="6">
    <location>
        <begin position="20"/>
        <end position="39"/>
    </location>
</feature>
<evidence type="ECO:0000256" key="4">
    <source>
        <dbReference type="ARBA" id="ARBA00022989"/>
    </source>
</evidence>
<keyword evidence="3 6" id="KW-0812">Transmembrane</keyword>
<reference evidence="8 9" key="1">
    <citation type="submission" date="2019-05" db="EMBL/GenBank/DDBJ databases">
        <authorList>
            <consortium name="Pathogen Informatics"/>
        </authorList>
    </citation>
    <scope>NUCLEOTIDE SEQUENCE [LARGE SCALE GENOMIC DNA]</scope>
    <source>
        <strain evidence="8 9">NCTC503</strain>
    </source>
</reference>
<feature type="transmembrane region" description="Helical" evidence="6">
    <location>
        <begin position="668"/>
        <end position="687"/>
    </location>
</feature>
<keyword evidence="9" id="KW-1185">Reference proteome</keyword>
<feature type="transmembrane region" description="Helical" evidence="6">
    <location>
        <begin position="349"/>
        <end position="380"/>
    </location>
</feature>
<evidence type="ECO:0000256" key="3">
    <source>
        <dbReference type="ARBA" id="ARBA00022692"/>
    </source>
</evidence>
<keyword evidence="2" id="KW-1003">Cell membrane</keyword>
<organism evidence="8 9">
    <name type="scientific">Hathewaya histolytica</name>
    <name type="common">Clostridium histolyticum</name>
    <dbReference type="NCBI Taxonomy" id="1498"/>
    <lineage>
        <taxon>Bacteria</taxon>
        <taxon>Bacillati</taxon>
        <taxon>Bacillota</taxon>
        <taxon>Clostridia</taxon>
        <taxon>Eubacteriales</taxon>
        <taxon>Clostridiaceae</taxon>
        <taxon>Hathewaya</taxon>
    </lineage>
</organism>
<feature type="transmembrane region" description="Helical" evidence="6">
    <location>
        <begin position="400"/>
        <end position="420"/>
    </location>
</feature>
<sequence length="797" mass="91474">MIVNKRIKRELKTNFFRYSALFLMMVLGMSLVVGTAAGVDSTMYTVKQSNEKHNIEDGEFSVFVPLSTINKSELEKKGVHLEETFYMDFDLEDNSTLRIFQNRKDINKIVIKTGELAKKSNEIVLEQHYARKHSYKINDTIKIGGRNYIVTGICTVPDYNFISENAYDVASNTEKFSISFVNENEYKALRDGRKAKSSEEYVYSYILKGKVTHEELKKYLKDMDFDKSKITNKYMKEIIDDIEKNKKALKDGTNKLIDGSKKTAHGSSDFKNGIKNLENLTYLLKADDNARINNYEDDVKINKTTAMFAGFIFMILFAYIISVFIIHNIERESSIIGALYSMGYLKHELLCHFLILPTVVVSLGGVVGTCIGFAIIPIMANDSASYFSFIDVVSIYPTYLIIYGVLLPIIITIIVNITILRKKLSQEPLKLLRKEKKQHMVNHIDLGNMSFINKYRIREQLREIRGNITLFAGMFLAILLMTFAFSMHGSITHLVKHTTDDVKFKYMYMLKFPPKEIPKGGTACYTKSLETYFDLIDADMKVSLQGIDKNNPYYDFNVECDKNEIYISDSAALKFNYKVGDKITLRDGVEDKNYTFTVKKIVNYCNGLYFFADINHMRELFSKPKDYYNTLLSDSELNIDNERVLTAVTDKELVEGVSLFMDNMRDTILMLLVVSVIIFILVMYLLIKMMIDKATFSISLIKMFGFNDREVRKLYLGSSFYTVLFSTIVSIPLSKFMIDKAYPHMVSNVSVGMGAYLSPYSYGLITCIIFVSYVVVSVLLSRHLKKVSFVEILKNRE</sequence>
<accession>A0A4U9RIV6</accession>
<dbReference type="KEGG" id="hhw:NCTC503_01852"/>
<gene>
    <name evidence="8" type="ORF">NCTC503_01852</name>
</gene>
<dbReference type="InterPro" id="IPR038766">
    <property type="entry name" value="Membrane_comp_ABC_pdt"/>
</dbReference>
<comment type="subcellular location">
    <subcellularLocation>
        <location evidence="1">Cell membrane</location>
        <topology evidence="1">Multi-pass membrane protein</topology>
    </subcellularLocation>
</comment>
<name>A0A4U9RIV6_HATHI</name>
<dbReference type="PANTHER" id="PTHR30287">
    <property type="entry name" value="MEMBRANE COMPONENT OF PREDICTED ABC SUPERFAMILY METABOLITE UPTAKE TRANSPORTER"/>
    <property type="match status" value="1"/>
</dbReference>
<evidence type="ECO:0000313" key="8">
    <source>
        <dbReference type="EMBL" id="VTQ91759.1"/>
    </source>
</evidence>
<keyword evidence="5 6" id="KW-0472">Membrane</keyword>
<feature type="transmembrane region" description="Helical" evidence="6">
    <location>
        <begin position="714"/>
        <end position="733"/>
    </location>
</feature>
<keyword evidence="4 6" id="KW-1133">Transmembrane helix</keyword>
<feature type="transmembrane region" description="Helical" evidence="6">
    <location>
        <begin position="760"/>
        <end position="780"/>
    </location>
</feature>
<dbReference type="Pfam" id="PF02687">
    <property type="entry name" value="FtsX"/>
    <property type="match status" value="2"/>
</dbReference>
<dbReference type="RefSeq" id="WP_171012030.1">
    <property type="nucleotide sequence ID" value="NZ_CBCRUQ010000003.1"/>
</dbReference>
<evidence type="ECO:0000256" key="5">
    <source>
        <dbReference type="ARBA" id="ARBA00023136"/>
    </source>
</evidence>
<dbReference type="EMBL" id="LR590481">
    <property type="protein sequence ID" value="VTQ91759.1"/>
    <property type="molecule type" value="Genomic_DNA"/>
</dbReference>
<dbReference type="Proteomes" id="UP000308489">
    <property type="component" value="Chromosome 1"/>
</dbReference>
<protein>
    <submittedName>
        <fullName evidence="8">Permease</fullName>
    </submittedName>
</protein>